<evidence type="ECO:0000256" key="1">
    <source>
        <dbReference type="ARBA" id="ARBA00022723"/>
    </source>
</evidence>
<dbReference type="GO" id="GO:0006355">
    <property type="term" value="P:regulation of DNA-templated transcription"/>
    <property type="evidence" value="ECO:0007669"/>
    <property type="project" value="UniProtKB-ARBA"/>
</dbReference>
<dbReference type="SUPFAM" id="SSF57667">
    <property type="entry name" value="beta-beta-alpha zinc fingers"/>
    <property type="match status" value="2"/>
</dbReference>
<evidence type="ECO:0000256" key="3">
    <source>
        <dbReference type="ARBA" id="ARBA00022771"/>
    </source>
</evidence>
<dbReference type="GO" id="GO:0005634">
    <property type="term" value="C:nucleus"/>
    <property type="evidence" value="ECO:0007669"/>
    <property type="project" value="TreeGrafter"/>
</dbReference>
<dbReference type="InterPro" id="IPR036236">
    <property type="entry name" value="Znf_C2H2_sf"/>
</dbReference>
<sequence length="184" mass="21094">AEEVSTEKMLPKKSNKSKRQTTDEEYSTNSYPRSVDMPDKRTYDNNDRVPSDDSERNLEIPVAWDDHKSKYRAIADTDLYFSGHYTEESNIAYSSTNHENVHIGKSSHGCDVCFRTFISKSKLCIHKRTHTGEKPYSCNVCGRSFTQKSALFVHNRTHTGEKPYACNVCGRSFSKKSSVVRHNR</sequence>
<evidence type="ECO:0000259" key="7">
    <source>
        <dbReference type="PROSITE" id="PS50157"/>
    </source>
</evidence>
<gene>
    <name evidence="8" type="ORF">FWK35_00038140</name>
</gene>
<feature type="non-terminal residue" evidence="8">
    <location>
        <position position="184"/>
    </location>
</feature>
<evidence type="ECO:0000256" key="2">
    <source>
        <dbReference type="ARBA" id="ARBA00022737"/>
    </source>
</evidence>
<dbReference type="GO" id="GO:0008270">
    <property type="term" value="F:zinc ion binding"/>
    <property type="evidence" value="ECO:0007669"/>
    <property type="project" value="UniProtKB-KW"/>
</dbReference>
<dbReference type="GO" id="GO:0010844">
    <property type="term" value="F:recombination hotspot binding"/>
    <property type="evidence" value="ECO:0007669"/>
    <property type="project" value="TreeGrafter"/>
</dbReference>
<dbReference type="GO" id="GO:0010845">
    <property type="term" value="P:positive regulation of reciprocal meiotic recombination"/>
    <property type="evidence" value="ECO:0007669"/>
    <property type="project" value="TreeGrafter"/>
</dbReference>
<evidence type="ECO:0000256" key="5">
    <source>
        <dbReference type="PROSITE-ProRule" id="PRU00042"/>
    </source>
</evidence>
<feature type="compositionally biased region" description="Basic and acidic residues" evidence="6">
    <location>
        <begin position="36"/>
        <end position="55"/>
    </location>
</feature>
<feature type="region of interest" description="Disordered" evidence="6">
    <location>
        <begin position="1"/>
        <end position="55"/>
    </location>
</feature>
<organism evidence="8 9">
    <name type="scientific">Aphis craccivora</name>
    <name type="common">Cowpea aphid</name>
    <dbReference type="NCBI Taxonomy" id="307492"/>
    <lineage>
        <taxon>Eukaryota</taxon>
        <taxon>Metazoa</taxon>
        <taxon>Ecdysozoa</taxon>
        <taxon>Arthropoda</taxon>
        <taxon>Hexapoda</taxon>
        <taxon>Insecta</taxon>
        <taxon>Pterygota</taxon>
        <taxon>Neoptera</taxon>
        <taxon>Paraneoptera</taxon>
        <taxon>Hemiptera</taxon>
        <taxon>Sternorrhyncha</taxon>
        <taxon>Aphidomorpha</taxon>
        <taxon>Aphidoidea</taxon>
        <taxon>Aphididae</taxon>
        <taxon>Aphidini</taxon>
        <taxon>Aphis</taxon>
        <taxon>Aphis</taxon>
    </lineage>
</organism>
<dbReference type="AlphaFoldDB" id="A0A6G0VR25"/>
<dbReference type="PROSITE" id="PS00028">
    <property type="entry name" value="ZINC_FINGER_C2H2_1"/>
    <property type="match status" value="2"/>
</dbReference>
<dbReference type="InterPro" id="IPR013087">
    <property type="entry name" value="Znf_C2H2_type"/>
</dbReference>
<dbReference type="Proteomes" id="UP000478052">
    <property type="component" value="Unassembled WGS sequence"/>
</dbReference>
<keyword evidence="4" id="KW-0862">Zinc</keyword>
<dbReference type="Pfam" id="PF00096">
    <property type="entry name" value="zf-C2H2"/>
    <property type="match status" value="3"/>
</dbReference>
<feature type="domain" description="C2H2-type" evidence="7">
    <location>
        <begin position="164"/>
        <end position="184"/>
    </location>
</feature>
<dbReference type="GO" id="GO:0042800">
    <property type="term" value="F:histone H3K4 methyltransferase activity"/>
    <property type="evidence" value="ECO:0007669"/>
    <property type="project" value="TreeGrafter"/>
</dbReference>
<evidence type="ECO:0000313" key="9">
    <source>
        <dbReference type="Proteomes" id="UP000478052"/>
    </source>
</evidence>
<reference evidence="8 9" key="1">
    <citation type="submission" date="2019-08" db="EMBL/GenBank/DDBJ databases">
        <title>Whole genome of Aphis craccivora.</title>
        <authorList>
            <person name="Voronova N.V."/>
            <person name="Shulinski R.S."/>
            <person name="Bandarenka Y.V."/>
            <person name="Zhorov D.G."/>
            <person name="Warner D."/>
        </authorList>
    </citation>
    <scope>NUCLEOTIDE SEQUENCE [LARGE SCALE GENOMIC DNA]</scope>
    <source>
        <strain evidence="8">180601</strain>
        <tissue evidence="8">Whole Body</tissue>
    </source>
</reference>
<dbReference type="Gene3D" id="3.30.160.60">
    <property type="entry name" value="Classic Zinc Finger"/>
    <property type="match status" value="3"/>
</dbReference>
<comment type="caution">
    <text evidence="8">The sequence shown here is derived from an EMBL/GenBank/DDBJ whole genome shotgun (WGS) entry which is preliminary data.</text>
</comment>
<dbReference type="OrthoDB" id="8922241at2759"/>
<dbReference type="PANTHER" id="PTHR16515">
    <property type="entry name" value="PR DOMAIN ZINC FINGER PROTEIN"/>
    <property type="match status" value="1"/>
</dbReference>
<dbReference type="FunFam" id="3.30.160.60:FF:000557">
    <property type="entry name" value="zinc finger and SCAN domain-containing protein 29"/>
    <property type="match status" value="1"/>
</dbReference>
<dbReference type="SMART" id="SM00355">
    <property type="entry name" value="ZnF_C2H2"/>
    <property type="match status" value="3"/>
</dbReference>
<dbReference type="EMBL" id="VUJU01014047">
    <property type="protein sequence ID" value="KAF0703062.1"/>
    <property type="molecule type" value="Genomic_DNA"/>
</dbReference>
<keyword evidence="2" id="KW-0677">Repeat</keyword>
<feature type="non-terminal residue" evidence="8">
    <location>
        <position position="1"/>
    </location>
</feature>
<feature type="domain" description="C2H2-type" evidence="7">
    <location>
        <begin position="108"/>
        <end position="135"/>
    </location>
</feature>
<protein>
    <submittedName>
        <fullName evidence="8">Zinc finger protein 180-like</fullName>
    </submittedName>
</protein>
<keyword evidence="1" id="KW-0479">Metal-binding</keyword>
<evidence type="ECO:0000256" key="6">
    <source>
        <dbReference type="SAM" id="MobiDB-lite"/>
    </source>
</evidence>
<feature type="compositionally biased region" description="Basic and acidic residues" evidence="6">
    <location>
        <begin position="1"/>
        <end position="10"/>
    </location>
</feature>
<dbReference type="FunFam" id="3.30.160.60:FF:002343">
    <property type="entry name" value="Zinc finger protein 33A"/>
    <property type="match status" value="1"/>
</dbReference>
<feature type="domain" description="C2H2-type" evidence="7">
    <location>
        <begin position="136"/>
        <end position="163"/>
    </location>
</feature>
<keyword evidence="3 5" id="KW-0863">Zinc-finger</keyword>
<accession>A0A6G0VR25</accession>
<name>A0A6G0VR25_APHCR</name>
<proteinExistence type="predicted"/>
<evidence type="ECO:0000256" key="4">
    <source>
        <dbReference type="ARBA" id="ARBA00022833"/>
    </source>
</evidence>
<keyword evidence="9" id="KW-1185">Reference proteome</keyword>
<dbReference type="InterPro" id="IPR050331">
    <property type="entry name" value="Zinc_finger"/>
</dbReference>
<dbReference type="GO" id="GO:0046975">
    <property type="term" value="F:histone H3K36 methyltransferase activity"/>
    <property type="evidence" value="ECO:0007669"/>
    <property type="project" value="TreeGrafter"/>
</dbReference>
<evidence type="ECO:0000313" key="8">
    <source>
        <dbReference type="EMBL" id="KAF0703062.1"/>
    </source>
</evidence>
<dbReference type="PANTHER" id="PTHR16515:SF10">
    <property type="entry name" value="HISTONE-LYSINE N-METHYLTRANSFERASE PRDM9-RELATED"/>
    <property type="match status" value="1"/>
</dbReference>
<dbReference type="PROSITE" id="PS50157">
    <property type="entry name" value="ZINC_FINGER_C2H2_2"/>
    <property type="match status" value="3"/>
</dbReference>